<dbReference type="EMBL" id="CM010716">
    <property type="protein sequence ID" value="RZC52056.1"/>
    <property type="molecule type" value="Genomic_DNA"/>
</dbReference>
<feature type="domain" description="DUF4005" evidence="5">
    <location>
        <begin position="890"/>
        <end position="969"/>
    </location>
</feature>
<organism evidence="6 7">
    <name type="scientific">Papaver somniferum</name>
    <name type="common">Opium poppy</name>
    <dbReference type="NCBI Taxonomy" id="3469"/>
    <lineage>
        <taxon>Eukaryota</taxon>
        <taxon>Viridiplantae</taxon>
        <taxon>Streptophyta</taxon>
        <taxon>Embryophyta</taxon>
        <taxon>Tracheophyta</taxon>
        <taxon>Spermatophyta</taxon>
        <taxon>Magnoliopsida</taxon>
        <taxon>Ranunculales</taxon>
        <taxon>Papaveraceae</taxon>
        <taxon>Papaveroideae</taxon>
        <taxon>Papaver</taxon>
    </lineage>
</organism>
<evidence type="ECO:0000259" key="5">
    <source>
        <dbReference type="Pfam" id="PF13178"/>
    </source>
</evidence>
<evidence type="ECO:0000256" key="2">
    <source>
        <dbReference type="ARBA" id="ARBA00024341"/>
    </source>
</evidence>
<dbReference type="PANTHER" id="PTHR32295">
    <property type="entry name" value="IQ-DOMAIN 5-RELATED"/>
    <property type="match status" value="1"/>
</dbReference>
<evidence type="ECO:0000313" key="6">
    <source>
        <dbReference type="EMBL" id="RZC52056.1"/>
    </source>
</evidence>
<evidence type="ECO:0000256" key="1">
    <source>
        <dbReference type="ARBA" id="ARBA00022860"/>
    </source>
</evidence>
<feature type="compositionally biased region" description="Basic and acidic residues" evidence="4">
    <location>
        <begin position="944"/>
        <end position="955"/>
    </location>
</feature>
<feature type="compositionally biased region" description="Basic and acidic residues" evidence="4">
    <location>
        <begin position="755"/>
        <end position="765"/>
    </location>
</feature>
<dbReference type="PROSITE" id="PS50096">
    <property type="entry name" value="IQ"/>
    <property type="match status" value="2"/>
</dbReference>
<proteinExistence type="inferred from homology"/>
<name>A0A4Y7IV88_PAPSO</name>
<feature type="compositionally biased region" description="Basic and acidic residues" evidence="4">
    <location>
        <begin position="735"/>
        <end position="746"/>
    </location>
</feature>
<dbReference type="GO" id="GO:0005516">
    <property type="term" value="F:calmodulin binding"/>
    <property type="evidence" value="ECO:0007669"/>
    <property type="project" value="UniProtKB-KW"/>
</dbReference>
<dbReference type="InterPro" id="IPR000048">
    <property type="entry name" value="IQ_motif_EF-hand-BS"/>
</dbReference>
<evidence type="ECO:0000256" key="3">
    <source>
        <dbReference type="ARBA" id="ARBA00024378"/>
    </source>
</evidence>
<dbReference type="STRING" id="3469.A0A4Y7IV88"/>
<protein>
    <recommendedName>
        <fullName evidence="5">DUF4005 domain-containing protein</fullName>
    </recommendedName>
</protein>
<feature type="compositionally biased region" description="Basic residues" evidence="4">
    <location>
        <begin position="842"/>
        <end position="851"/>
    </location>
</feature>
<feature type="compositionally biased region" description="Polar residues" evidence="4">
    <location>
        <begin position="778"/>
        <end position="787"/>
    </location>
</feature>
<comment type="subunit">
    <text evidence="3">Binds to multiple calmodulin (CaM) in the presence of Ca(2+) and CaM-like proteins.</text>
</comment>
<dbReference type="AlphaFoldDB" id="A0A4Y7IV88"/>
<gene>
    <name evidence="6" type="ORF">C5167_020483</name>
</gene>
<dbReference type="Pfam" id="PF00612">
    <property type="entry name" value="IQ"/>
    <property type="match status" value="2"/>
</dbReference>
<dbReference type="Pfam" id="PF13178">
    <property type="entry name" value="DUF4005"/>
    <property type="match status" value="1"/>
</dbReference>
<feature type="compositionally biased region" description="Polar residues" evidence="4">
    <location>
        <begin position="974"/>
        <end position="992"/>
    </location>
</feature>
<feature type="region of interest" description="Disordered" evidence="4">
    <location>
        <begin position="700"/>
        <end position="992"/>
    </location>
</feature>
<feature type="compositionally biased region" description="Polar residues" evidence="4">
    <location>
        <begin position="821"/>
        <end position="840"/>
    </location>
</feature>
<reference evidence="6 7" key="1">
    <citation type="journal article" date="2018" name="Science">
        <title>The opium poppy genome and morphinan production.</title>
        <authorList>
            <person name="Guo L."/>
            <person name="Winzer T."/>
            <person name="Yang X."/>
            <person name="Li Y."/>
            <person name="Ning Z."/>
            <person name="He Z."/>
            <person name="Teodor R."/>
            <person name="Lu Y."/>
            <person name="Bowser T.A."/>
            <person name="Graham I.A."/>
            <person name="Ye K."/>
        </authorList>
    </citation>
    <scope>NUCLEOTIDE SEQUENCE [LARGE SCALE GENOMIC DNA]</scope>
    <source>
        <strain evidence="7">cv. HN1</strain>
        <tissue evidence="6">Leaves</tissue>
    </source>
</reference>
<keyword evidence="1" id="KW-0112">Calmodulin-binding</keyword>
<evidence type="ECO:0000256" key="4">
    <source>
        <dbReference type="SAM" id="MobiDB-lite"/>
    </source>
</evidence>
<dbReference type="PANTHER" id="PTHR32295:SF154">
    <property type="entry name" value="PROTEIN IQ-DOMAIN 32"/>
    <property type="match status" value="1"/>
</dbReference>
<dbReference type="Gene3D" id="1.20.5.190">
    <property type="match status" value="1"/>
</dbReference>
<sequence length="992" mass="108749">MVSSCLKIIACGSDSPTADKDEEHGRIENVVSEFGNDSFLFVISISKSQNKVSPDKRGWSFRKKSTSQRGINNNTVPDTKSNLNKEFLEPVNFDYQAQKPAVSEKISVLKWPEEVIPLSTEVSKLDVPEKIPVSELPDEVTPLSTEVSKSAAVPEEFAALQLPDDVIPLPTELSNSAAVPNEVTALQFHDEAIKLDTTEKISAAQLPDEVTPLSTDVNMLDVSSKLTALSDDQENLLPAEVNSNTPEAVENAETDPVFLNEDSNAIGSSAMLVNFIKVDLNNLEEPVAVVLQSAIRGYLAQRTFLKLKNVVKLQAAVRGLLCRRQAVGSLLCVQAIVKMQALVRARRARAIEGSVIEEQLQDMQEKCSETTMIEEKSGTKAKTNYSYTHKLLYNGFARQLLESTPKKKQIRIKCDSSRPDSSWKWFDRWTTVSSSKYTQPQFSLDNEEQGERTGTNFSEVGAQIPDENIHESADLMFVTKETTSPIDAEENLINHQADGFDFQVPHLSSREPEISLKMDTNETEMQTDAASQTMSSSIFYDPETDCEQQNSSARNVESEQVETEDKKLFGSRKACNPAFIAAKSKFEDLSLRTISGRSINQDNGLDMDNPSFPTNTAAMSKEQCTSENSISYDPKIYAWGSECGTDLSISSTLDSPDRFANGGGEFDCVNKVLEKVDNLNGITHVTSNLDDLEIEVKNGVNSEPVTPTPVSTILHGKEEDADIETVVDSVTENPSTKDPKAERTESDVQTQLEAAKSDELHRRSVDGPPGNNIIASELNGTPTSKTTLKPRKKEVQKPESIELDVQTQLETTSDEPHRSSLDGSPGNNTAASELTGTPRSKGTLKPKRKKVDRNGSPRTKKSVPAAVKKSPAKASPDSGARSSTEQMQKDPKSGKKRSSLGPERPEHVELEPRVGISSSNALPSYMQATQSAIAKAHVNNSPRSRPDVQDKDVYIKKRHSLPANGKQGSPRVDPSTSQRNLGANGSHTRSPW</sequence>
<feature type="compositionally biased region" description="Polar residues" evidence="4">
    <location>
        <begin position="916"/>
        <end position="943"/>
    </location>
</feature>
<dbReference type="SMART" id="SM00015">
    <property type="entry name" value="IQ"/>
    <property type="match status" value="2"/>
</dbReference>
<dbReference type="Proteomes" id="UP000316621">
    <property type="component" value="Chromosome 2"/>
</dbReference>
<evidence type="ECO:0000313" key="7">
    <source>
        <dbReference type="Proteomes" id="UP000316621"/>
    </source>
</evidence>
<dbReference type="Gramene" id="RZC52056">
    <property type="protein sequence ID" value="RZC52056"/>
    <property type="gene ID" value="C5167_020483"/>
</dbReference>
<feature type="compositionally biased region" description="Polar residues" evidence="4">
    <location>
        <begin position="700"/>
        <end position="711"/>
    </location>
</feature>
<accession>A0A4Y7IV88</accession>
<comment type="similarity">
    <text evidence="2">Belongs to the IQD family.</text>
</comment>
<keyword evidence="7" id="KW-1185">Reference proteome</keyword>
<dbReference type="InterPro" id="IPR025064">
    <property type="entry name" value="DUF4005"/>
</dbReference>
<feature type="compositionally biased region" description="Low complexity" evidence="4">
    <location>
        <begin position="862"/>
        <end position="876"/>
    </location>
</feature>
<feature type="compositionally biased region" description="Basic and acidic residues" evidence="4">
    <location>
        <begin position="903"/>
        <end position="912"/>
    </location>
</feature>